<dbReference type="AlphaFoldDB" id="A0A316UBN5"/>
<evidence type="ECO:0000313" key="3">
    <source>
        <dbReference type="Proteomes" id="UP000245942"/>
    </source>
</evidence>
<dbReference type="GeneID" id="37011083"/>
<organism evidence="2 3">
    <name type="scientific">Pseudomicrostroma glucosiphilum</name>
    <dbReference type="NCBI Taxonomy" id="1684307"/>
    <lineage>
        <taxon>Eukaryota</taxon>
        <taxon>Fungi</taxon>
        <taxon>Dikarya</taxon>
        <taxon>Basidiomycota</taxon>
        <taxon>Ustilaginomycotina</taxon>
        <taxon>Exobasidiomycetes</taxon>
        <taxon>Microstromatales</taxon>
        <taxon>Microstromatales incertae sedis</taxon>
        <taxon>Pseudomicrostroma</taxon>
    </lineage>
</organism>
<sequence>MSWADQEGLDLNITFWLAIQVVGRHGLKHKPRHCGLLQLLKELVGQTVHGLPSPAPVWREGTDEKVKPKSKDRTTITHHSLRRKTQPYATPGKNYEAAYKASLSLSPSARRPWGRLVRCWRYSVRCYRSLYATRSDPDVQVPARDTNQGTMPFKRAVVTAQYVRLHLLYAASLRFP</sequence>
<gene>
    <name evidence="2" type="ORF">BCV69DRAFT_151455</name>
</gene>
<dbReference type="Proteomes" id="UP000245942">
    <property type="component" value="Unassembled WGS sequence"/>
</dbReference>
<reference evidence="2 3" key="1">
    <citation type="journal article" date="2018" name="Mol. Biol. Evol.">
        <title>Broad Genomic Sampling Reveals a Smut Pathogenic Ancestry of the Fungal Clade Ustilaginomycotina.</title>
        <authorList>
            <person name="Kijpornyongpan T."/>
            <person name="Mondo S.J."/>
            <person name="Barry K."/>
            <person name="Sandor L."/>
            <person name="Lee J."/>
            <person name="Lipzen A."/>
            <person name="Pangilinan J."/>
            <person name="LaButti K."/>
            <person name="Hainaut M."/>
            <person name="Henrissat B."/>
            <person name="Grigoriev I.V."/>
            <person name="Spatafora J.W."/>
            <person name="Aime M.C."/>
        </authorList>
    </citation>
    <scope>NUCLEOTIDE SEQUENCE [LARGE SCALE GENOMIC DNA]</scope>
    <source>
        <strain evidence="2 3">MCA 4718</strain>
    </source>
</reference>
<evidence type="ECO:0000256" key="1">
    <source>
        <dbReference type="SAM" id="MobiDB-lite"/>
    </source>
</evidence>
<feature type="region of interest" description="Disordered" evidence="1">
    <location>
        <begin position="60"/>
        <end position="80"/>
    </location>
</feature>
<feature type="compositionally biased region" description="Basic and acidic residues" evidence="1">
    <location>
        <begin position="60"/>
        <end position="75"/>
    </location>
</feature>
<proteinExistence type="predicted"/>
<keyword evidence="3" id="KW-1185">Reference proteome</keyword>
<dbReference type="EMBL" id="KZ819323">
    <property type="protein sequence ID" value="PWN22606.1"/>
    <property type="molecule type" value="Genomic_DNA"/>
</dbReference>
<dbReference type="RefSeq" id="XP_025349766.1">
    <property type="nucleotide sequence ID" value="XM_025489349.1"/>
</dbReference>
<protein>
    <submittedName>
        <fullName evidence="2">Uncharacterized protein</fullName>
    </submittedName>
</protein>
<accession>A0A316UBN5</accession>
<evidence type="ECO:0000313" key="2">
    <source>
        <dbReference type="EMBL" id="PWN22606.1"/>
    </source>
</evidence>
<name>A0A316UBN5_9BASI</name>